<dbReference type="Pfam" id="PF13826">
    <property type="entry name" value="Monooxy_af470-like"/>
    <property type="match status" value="1"/>
</dbReference>
<keyword evidence="2" id="KW-1185">Reference proteome</keyword>
<sequence>MGKEIFSGRYTSQNEDKIVVFIIGMRINKWWAIHKWFPVFSAMGPMIQELYTNRDTGFLSLETFFGLRTSLMVQYWKSEDGLLAYAKGPTHMKAWKSFNEKVRNNDAVGIYHETYIVPKGKSESIYGNMPLFGLARAFGNKAITPAINSSRKRLDA</sequence>
<name>A0ABR9QKY8_9BACI</name>
<evidence type="ECO:0000313" key="2">
    <source>
        <dbReference type="Proteomes" id="UP001516662"/>
    </source>
</evidence>
<gene>
    <name evidence="1" type="ORF">IMZ08_13680</name>
</gene>
<reference evidence="1 2" key="1">
    <citation type="submission" date="2020-10" db="EMBL/GenBank/DDBJ databases">
        <title>Bacillus sp. HD4P25, an endophyte from a halophyte.</title>
        <authorList>
            <person name="Sun J.-Q."/>
        </authorList>
    </citation>
    <scope>NUCLEOTIDE SEQUENCE [LARGE SCALE GENOMIC DNA]</scope>
    <source>
        <strain evidence="1 2">YIM 93174</strain>
    </source>
</reference>
<organism evidence="1 2">
    <name type="scientific">Litchfieldia luteola</name>
    <dbReference type="NCBI Taxonomy" id="682179"/>
    <lineage>
        <taxon>Bacteria</taxon>
        <taxon>Bacillati</taxon>
        <taxon>Bacillota</taxon>
        <taxon>Bacilli</taxon>
        <taxon>Bacillales</taxon>
        <taxon>Bacillaceae</taxon>
        <taxon>Litchfieldia</taxon>
    </lineage>
</organism>
<dbReference type="RefSeq" id="WP_193537427.1">
    <property type="nucleotide sequence ID" value="NZ_JADCLJ010000021.1"/>
</dbReference>
<proteinExistence type="predicted"/>
<protein>
    <submittedName>
        <fullName evidence="1">DUF4188 domain-containing protein</fullName>
    </submittedName>
</protein>
<accession>A0ABR9QKY8</accession>
<dbReference type="Proteomes" id="UP001516662">
    <property type="component" value="Unassembled WGS sequence"/>
</dbReference>
<dbReference type="InterPro" id="IPR025444">
    <property type="entry name" value="Monooxy_af470"/>
</dbReference>
<evidence type="ECO:0000313" key="1">
    <source>
        <dbReference type="EMBL" id="MBE4909114.1"/>
    </source>
</evidence>
<dbReference type="EMBL" id="JADCLJ010000021">
    <property type="protein sequence ID" value="MBE4909114.1"/>
    <property type="molecule type" value="Genomic_DNA"/>
</dbReference>
<comment type="caution">
    <text evidence="1">The sequence shown here is derived from an EMBL/GenBank/DDBJ whole genome shotgun (WGS) entry which is preliminary data.</text>
</comment>